<dbReference type="GO" id="GO:0005886">
    <property type="term" value="C:plasma membrane"/>
    <property type="evidence" value="ECO:0007669"/>
    <property type="project" value="UniProtKB-SubCell"/>
</dbReference>
<dbReference type="InterPro" id="IPR003352">
    <property type="entry name" value="PTS_EIIC"/>
</dbReference>
<feature type="transmembrane region" description="Helical" evidence="9">
    <location>
        <begin position="218"/>
        <end position="241"/>
    </location>
</feature>
<dbReference type="PROSITE" id="PS51105">
    <property type="entry name" value="PTS_EIIC_TYPE_3"/>
    <property type="match status" value="1"/>
</dbReference>
<dbReference type="EMBL" id="JAOWLP010000018">
    <property type="protein sequence ID" value="MDG4982397.1"/>
    <property type="molecule type" value="Genomic_DNA"/>
</dbReference>
<dbReference type="PIRSF" id="PIRSF006351">
    <property type="entry name" value="PTS_EIIC-Cellobiose"/>
    <property type="match status" value="1"/>
</dbReference>
<keyword evidence="3 8" id="KW-1003">Cell membrane</keyword>
<evidence type="ECO:0000256" key="8">
    <source>
        <dbReference type="PIRNR" id="PIRNR006351"/>
    </source>
</evidence>
<organism evidence="11 12">
    <name type="scientific">Lactococcus lactis</name>
    <dbReference type="NCBI Taxonomy" id="1358"/>
    <lineage>
        <taxon>Bacteria</taxon>
        <taxon>Bacillati</taxon>
        <taxon>Bacillota</taxon>
        <taxon>Bacilli</taxon>
        <taxon>Lactobacillales</taxon>
        <taxon>Streptococcaceae</taxon>
        <taxon>Lactococcus</taxon>
    </lineage>
</organism>
<protein>
    <recommendedName>
        <fullName evidence="8">Permease IIC component</fullName>
    </recommendedName>
</protein>
<dbReference type="InterPro" id="IPR051088">
    <property type="entry name" value="PTS_Sugar-EIIC/EIIB"/>
</dbReference>
<feature type="domain" description="PTS EIIC type-3" evidence="10">
    <location>
        <begin position="8"/>
        <end position="409"/>
    </location>
</feature>
<dbReference type="Pfam" id="PF02378">
    <property type="entry name" value="PTS_EIIC"/>
    <property type="match status" value="1"/>
</dbReference>
<dbReference type="PANTHER" id="PTHR33989">
    <property type="match status" value="1"/>
</dbReference>
<evidence type="ECO:0000256" key="3">
    <source>
        <dbReference type="ARBA" id="ARBA00022475"/>
    </source>
</evidence>
<reference evidence="11" key="1">
    <citation type="submission" date="2022-10" db="EMBL/GenBank/DDBJ databases">
        <authorList>
            <person name="Turner M.S."/>
            <person name="Huang W."/>
        </authorList>
    </citation>
    <scope>NUCLEOTIDE SEQUENCE</scope>
    <source>
        <strain evidence="11">581</strain>
    </source>
</reference>
<keyword evidence="7 8" id="KW-0472">Membrane</keyword>
<dbReference type="InterPro" id="IPR004501">
    <property type="entry name" value="PTS_EIIC_3"/>
</dbReference>
<comment type="function">
    <text evidence="8">The phosphoenolpyruvate-dependent sugar phosphotransferase system (PTS), a major carbohydrate active -transport system, catalyzes the phosphorylation of incoming sugar substrates concomitant with their translocation across the cell membrane.</text>
</comment>
<evidence type="ECO:0000256" key="1">
    <source>
        <dbReference type="ARBA" id="ARBA00004651"/>
    </source>
</evidence>
<comment type="subcellular location">
    <subcellularLocation>
        <location evidence="1">Cell membrane</location>
        <topology evidence="1">Multi-pass membrane protein</topology>
    </subcellularLocation>
</comment>
<feature type="transmembrane region" description="Helical" evidence="9">
    <location>
        <begin position="316"/>
        <end position="333"/>
    </location>
</feature>
<evidence type="ECO:0000313" key="12">
    <source>
        <dbReference type="Proteomes" id="UP001152656"/>
    </source>
</evidence>
<evidence type="ECO:0000256" key="7">
    <source>
        <dbReference type="ARBA" id="ARBA00023136"/>
    </source>
</evidence>
<proteinExistence type="predicted"/>
<evidence type="ECO:0000256" key="6">
    <source>
        <dbReference type="ARBA" id="ARBA00022989"/>
    </source>
</evidence>
<evidence type="ECO:0000313" key="11">
    <source>
        <dbReference type="EMBL" id="MDG4982397.1"/>
    </source>
</evidence>
<feature type="transmembrane region" description="Helical" evidence="9">
    <location>
        <begin position="68"/>
        <end position="90"/>
    </location>
</feature>
<reference evidence="11" key="2">
    <citation type="journal article" date="2023" name="Food Microbiol.">
        <title>Evaluation of the fermentation potential of lactic acid bacteria isolated from herbs, fruits and vegetables as starter cultures in nut-based milk alternatives.</title>
        <authorList>
            <person name="Huang W."/>
            <person name="Dong A."/>
            <person name="Pham H.T."/>
            <person name="Zhou C."/>
            <person name="Huo Z."/>
            <person name="Watjen A.P."/>
            <person name="Prakash S."/>
            <person name="Bang-Berthelsen C.H."/>
            <person name="Turner M.S."/>
        </authorList>
    </citation>
    <scope>NUCLEOTIDE SEQUENCE</scope>
    <source>
        <strain evidence="11">581</strain>
    </source>
</reference>
<evidence type="ECO:0000256" key="5">
    <source>
        <dbReference type="ARBA" id="ARBA00022692"/>
    </source>
</evidence>
<name>A0A9X4NEP3_9LACT</name>
<evidence type="ECO:0000259" key="10">
    <source>
        <dbReference type="PROSITE" id="PS51105"/>
    </source>
</evidence>
<dbReference type="GO" id="GO:0008982">
    <property type="term" value="F:protein-N(PI)-phosphohistidine-sugar phosphotransferase activity"/>
    <property type="evidence" value="ECO:0007669"/>
    <property type="project" value="UniProtKB-UniRule"/>
</dbReference>
<feature type="transmembrane region" description="Helical" evidence="9">
    <location>
        <begin position="280"/>
        <end position="304"/>
    </location>
</feature>
<feature type="transmembrane region" description="Helical" evidence="9">
    <location>
        <begin position="28"/>
        <end position="48"/>
    </location>
</feature>
<feature type="transmembrane region" description="Helical" evidence="9">
    <location>
        <begin position="102"/>
        <end position="119"/>
    </location>
</feature>
<keyword evidence="4 8" id="KW-0762">Sugar transport</keyword>
<evidence type="ECO:0000256" key="4">
    <source>
        <dbReference type="ARBA" id="ARBA00022597"/>
    </source>
</evidence>
<feature type="transmembrane region" description="Helical" evidence="9">
    <location>
        <begin position="178"/>
        <end position="198"/>
    </location>
</feature>
<dbReference type="InterPro" id="IPR004796">
    <property type="entry name" value="PTS_IIC_cello"/>
</dbReference>
<feature type="transmembrane region" description="Helical" evidence="9">
    <location>
        <begin position="139"/>
        <end position="158"/>
    </location>
</feature>
<sequence>MKKFISFMEKYFIPIASKISSNKYIKSVGEGAMGLLSIIMLGSFFTVFQNITWEPYQKFLHNSHIYDIITIVPHFTTDMLGLYMAFSIGYRASHNLNIGEHAFTTGLMSAVSFMILTPLNTKLLPGSNFIDQSFLGSKGIFTAILVSIVTAEIMKFFIKKDIVIKLPEGVPPMVMKTFTALIPVMFLGTLFSIIKVLFTLTPFNTFTEFVYKILQGPLQSLTGSLPAFILVILIANLLWFFGIHGSMTVLPILMPIMLGYLADNTAAINSGKAAPHLVSFALYDLANLGGSGATLGLVTVMFFLSRSKRYKSFGKIVFPAGIFGVNEPVIFGMPVMMNVFLLIPFLLSPIVIISLGYFLMSIGIITPPLGVLGAGSLPPVISGLAQGSLSLGIYQIIAVFISAIIYYPFFKVLDNIALKEESEVTE</sequence>
<feature type="transmembrane region" description="Helical" evidence="9">
    <location>
        <begin position="391"/>
        <end position="410"/>
    </location>
</feature>
<dbReference type="GO" id="GO:0009401">
    <property type="term" value="P:phosphoenolpyruvate-dependent sugar phosphotransferase system"/>
    <property type="evidence" value="ECO:0007669"/>
    <property type="project" value="InterPro"/>
</dbReference>
<keyword evidence="2 8" id="KW-0813">Transport</keyword>
<comment type="caution">
    <text evidence="11">The sequence shown here is derived from an EMBL/GenBank/DDBJ whole genome shotgun (WGS) entry which is preliminary data.</text>
</comment>
<dbReference type="PANTHER" id="PTHR33989:SF4">
    <property type="entry name" value="PTS SYSTEM N,N'-DIACETYLCHITOBIOSE-SPECIFIC EIIC COMPONENT"/>
    <property type="match status" value="1"/>
</dbReference>
<gene>
    <name evidence="11" type="ORF">OGZ39_12195</name>
</gene>
<keyword evidence="6 9" id="KW-1133">Transmembrane helix</keyword>
<evidence type="ECO:0000256" key="9">
    <source>
        <dbReference type="SAM" id="Phobius"/>
    </source>
</evidence>
<keyword evidence="5 9" id="KW-0812">Transmembrane</keyword>
<dbReference type="GO" id="GO:1901264">
    <property type="term" value="P:carbohydrate derivative transport"/>
    <property type="evidence" value="ECO:0007669"/>
    <property type="project" value="TreeGrafter"/>
</dbReference>
<dbReference type="Proteomes" id="UP001152656">
    <property type="component" value="Unassembled WGS sequence"/>
</dbReference>
<feature type="transmembrane region" description="Helical" evidence="9">
    <location>
        <begin position="339"/>
        <end position="360"/>
    </location>
</feature>
<feature type="transmembrane region" description="Helical" evidence="9">
    <location>
        <begin position="367"/>
        <end position="385"/>
    </location>
</feature>
<dbReference type="AlphaFoldDB" id="A0A9X4NEP3"/>
<dbReference type="RefSeq" id="WP_278216520.1">
    <property type="nucleotide sequence ID" value="NZ_JAOWLP010000018.1"/>
</dbReference>
<dbReference type="NCBIfam" id="TIGR00410">
    <property type="entry name" value="lacE"/>
    <property type="match status" value="1"/>
</dbReference>
<feature type="transmembrane region" description="Helical" evidence="9">
    <location>
        <begin position="248"/>
        <end position="268"/>
    </location>
</feature>
<evidence type="ECO:0000256" key="2">
    <source>
        <dbReference type="ARBA" id="ARBA00022448"/>
    </source>
</evidence>
<accession>A0A9X4NEP3</accession>